<sequence length="300" mass="33489">MTAVDVTYVFDGGYLRPSLISAYSVLKHRPADLTLRFLVTEAIPALVPAADHLRAAFPKARIEVQPIDFDSSLAVQGHVSAAALARLNLPALLDQPTLYLDGDTMVRRDIGPLFAPRPNGAPLAAVRDPGILKALHQRAGRGWLPSRKSARHLRDLDQLADLVDPSTYINSGVVLFDLPRIRALGLHRRMGDLAAAVDLRKRLGLRFNDQNWLNVVFKGQIDLLDPTWNTLWGNRLTGRSPFPQADRAAFSASRRDPAIVHFTGRLRPWEIRHPWLYPKRHPWLGAYKALQAEAEAILQL</sequence>
<dbReference type="RefSeq" id="WP_189632453.1">
    <property type="nucleotide sequence ID" value="NZ_BMYQ01000001.1"/>
</dbReference>
<dbReference type="PANTHER" id="PTHR13778:SF47">
    <property type="entry name" value="LIPOPOLYSACCHARIDE 1,3-GALACTOSYLTRANSFERASE"/>
    <property type="match status" value="1"/>
</dbReference>
<gene>
    <name evidence="4" type="primary">lpcA</name>
    <name evidence="4" type="ORF">GCM10011452_07540</name>
</gene>
<keyword evidence="1" id="KW-0328">Glycosyltransferase</keyword>
<dbReference type="Proteomes" id="UP000628984">
    <property type="component" value="Unassembled WGS sequence"/>
</dbReference>
<evidence type="ECO:0000313" key="4">
    <source>
        <dbReference type="EMBL" id="GGW23127.1"/>
    </source>
</evidence>
<reference evidence="4" key="1">
    <citation type="journal article" date="2014" name="Int. J. Syst. Evol. Microbiol.">
        <title>Complete genome sequence of Corynebacterium casei LMG S-19264T (=DSM 44701T), isolated from a smear-ripened cheese.</title>
        <authorList>
            <consortium name="US DOE Joint Genome Institute (JGI-PGF)"/>
            <person name="Walter F."/>
            <person name="Albersmeier A."/>
            <person name="Kalinowski J."/>
            <person name="Ruckert C."/>
        </authorList>
    </citation>
    <scope>NUCLEOTIDE SEQUENCE</scope>
    <source>
        <strain evidence="4">KCTC 23714</strain>
    </source>
</reference>
<keyword evidence="2" id="KW-0808">Transferase</keyword>
<dbReference type="InterPro" id="IPR002495">
    <property type="entry name" value="Glyco_trans_8"/>
</dbReference>
<dbReference type="Gene3D" id="3.90.550.10">
    <property type="entry name" value="Spore Coat Polysaccharide Biosynthesis Protein SpsA, Chain A"/>
    <property type="match status" value="1"/>
</dbReference>
<protein>
    <submittedName>
        <fullName evidence="4">LPS 3-alpha-galactosyltransferase</fullName>
    </submittedName>
</protein>
<dbReference type="GO" id="GO:0046872">
    <property type="term" value="F:metal ion binding"/>
    <property type="evidence" value="ECO:0007669"/>
    <property type="project" value="UniProtKB-KW"/>
</dbReference>
<comment type="caution">
    <text evidence="4">The sequence shown here is derived from an EMBL/GenBank/DDBJ whole genome shotgun (WGS) entry which is preliminary data.</text>
</comment>
<evidence type="ECO:0000313" key="5">
    <source>
        <dbReference type="Proteomes" id="UP000628984"/>
    </source>
</evidence>
<name>A0A918IMR9_9RHOB</name>
<dbReference type="PANTHER" id="PTHR13778">
    <property type="entry name" value="GLYCOSYLTRANSFERASE 8 DOMAIN-CONTAINING PROTEIN"/>
    <property type="match status" value="1"/>
</dbReference>
<keyword evidence="5" id="KW-1185">Reference proteome</keyword>
<dbReference type="GO" id="GO:0016757">
    <property type="term" value="F:glycosyltransferase activity"/>
    <property type="evidence" value="ECO:0007669"/>
    <property type="project" value="UniProtKB-KW"/>
</dbReference>
<dbReference type="AlphaFoldDB" id="A0A918IMR9"/>
<dbReference type="InterPro" id="IPR050748">
    <property type="entry name" value="Glycosyltrans_8_dom-fam"/>
</dbReference>
<evidence type="ECO:0000256" key="1">
    <source>
        <dbReference type="ARBA" id="ARBA00022676"/>
    </source>
</evidence>
<dbReference type="Pfam" id="PF01501">
    <property type="entry name" value="Glyco_transf_8"/>
    <property type="match status" value="1"/>
</dbReference>
<dbReference type="EMBL" id="BMYQ01000001">
    <property type="protein sequence ID" value="GGW23127.1"/>
    <property type="molecule type" value="Genomic_DNA"/>
</dbReference>
<evidence type="ECO:0000256" key="3">
    <source>
        <dbReference type="ARBA" id="ARBA00022723"/>
    </source>
</evidence>
<organism evidence="4 5">
    <name type="scientific">Gemmobacter lanyuensis</name>
    <dbReference type="NCBI Taxonomy" id="1054497"/>
    <lineage>
        <taxon>Bacteria</taxon>
        <taxon>Pseudomonadati</taxon>
        <taxon>Pseudomonadota</taxon>
        <taxon>Alphaproteobacteria</taxon>
        <taxon>Rhodobacterales</taxon>
        <taxon>Paracoccaceae</taxon>
        <taxon>Gemmobacter</taxon>
    </lineage>
</organism>
<proteinExistence type="predicted"/>
<keyword evidence="3" id="KW-0479">Metal-binding</keyword>
<dbReference type="SUPFAM" id="SSF53448">
    <property type="entry name" value="Nucleotide-diphospho-sugar transferases"/>
    <property type="match status" value="1"/>
</dbReference>
<evidence type="ECO:0000256" key="2">
    <source>
        <dbReference type="ARBA" id="ARBA00022679"/>
    </source>
</evidence>
<dbReference type="InterPro" id="IPR029044">
    <property type="entry name" value="Nucleotide-diphossugar_trans"/>
</dbReference>
<reference evidence="4" key="2">
    <citation type="submission" date="2020-09" db="EMBL/GenBank/DDBJ databases">
        <authorList>
            <person name="Sun Q."/>
            <person name="Kim S."/>
        </authorList>
    </citation>
    <scope>NUCLEOTIDE SEQUENCE</scope>
    <source>
        <strain evidence="4">KCTC 23714</strain>
    </source>
</reference>
<accession>A0A918IMR9</accession>